<keyword evidence="1" id="KW-1133">Transmembrane helix</keyword>
<sequence length="74" mass="8172">MVVGVFYWSKPMSKKAPNKYFAPIIIAGITVGFFVSAYKFVFAKPKIDTTTHANVEKIPTAATEGRDADESDEK</sequence>
<proteinExistence type="predicted"/>
<keyword evidence="1" id="KW-0812">Transmembrane</keyword>
<dbReference type="AlphaFoldDB" id="D0S873"/>
<dbReference type="Proteomes" id="UP000012047">
    <property type="component" value="Unassembled WGS sequence"/>
</dbReference>
<keyword evidence="1" id="KW-0472">Membrane</keyword>
<gene>
    <name evidence="2" type="ORF">HMPREF0016_00678</name>
</gene>
<accession>D0S873</accession>
<evidence type="ECO:0000313" key="2">
    <source>
        <dbReference type="EMBL" id="EEY97595.1"/>
    </source>
</evidence>
<organism evidence="2 3">
    <name type="scientific">Acinetobacter johnsonii SH046</name>
    <dbReference type="NCBI Taxonomy" id="575586"/>
    <lineage>
        <taxon>Bacteria</taxon>
        <taxon>Pseudomonadati</taxon>
        <taxon>Pseudomonadota</taxon>
        <taxon>Gammaproteobacteria</taxon>
        <taxon>Moraxellales</taxon>
        <taxon>Moraxellaceae</taxon>
        <taxon>Acinetobacter</taxon>
    </lineage>
</organism>
<dbReference type="HOGENOM" id="CLU_205644_0_0_6"/>
<dbReference type="EMBL" id="GG704964">
    <property type="protein sequence ID" value="EEY97595.1"/>
    <property type="molecule type" value="Genomic_DNA"/>
</dbReference>
<dbReference type="eggNOG" id="ENOG5031S1K">
    <property type="taxonomic scope" value="Bacteria"/>
</dbReference>
<name>D0S873_ACIJO</name>
<feature type="transmembrane region" description="Helical" evidence="1">
    <location>
        <begin position="20"/>
        <end position="41"/>
    </location>
</feature>
<reference evidence="3" key="1">
    <citation type="journal article" date="2012" name="PLoS ONE">
        <title>The success of Acinetobacter species; genetic, metabolic and virulence attributes.</title>
        <authorList>
            <person name="Peleg A.Y."/>
            <person name="de Breij A."/>
            <person name="Adams M.D."/>
            <person name="Cerqueira G.M."/>
            <person name="Mocali S."/>
            <person name="Galardini M."/>
            <person name="Nibbering P.H."/>
            <person name="Earl A.M."/>
            <person name="Ward D.V."/>
            <person name="Paterson D.L."/>
            <person name="Seifert H."/>
            <person name="Dijkshoorn L."/>
        </authorList>
    </citation>
    <scope>NUCLEOTIDE SEQUENCE [LARGE SCALE GENOMIC DNA]</scope>
    <source>
        <strain evidence="3">SH046</strain>
    </source>
</reference>
<protein>
    <submittedName>
        <fullName evidence="2">Uncharacterized protein</fullName>
    </submittedName>
</protein>
<evidence type="ECO:0000256" key="1">
    <source>
        <dbReference type="SAM" id="Phobius"/>
    </source>
</evidence>
<evidence type="ECO:0000313" key="3">
    <source>
        <dbReference type="Proteomes" id="UP000012047"/>
    </source>
</evidence>